<dbReference type="PROSITE" id="PS51462">
    <property type="entry name" value="NUDIX"/>
    <property type="match status" value="1"/>
</dbReference>
<dbReference type="AlphaFoldDB" id="A0A3S0SPY9"/>
<sequence length="174" mass="19663">MRQQTYLPELVPEASEILQGQKADQCAAICWQLNEAGMVDVLLITSRDTGRWVIPKGYIEKSEQLHKCARREALEEAGVVGRIGKKAIGFYSYLKDPTRAPYRVALFPLHTDHEIDEFKELGERRRAWLSPSEASVLVDEPELQVLFMSIAGSSPPKSSERLLRRPDLTLGISR</sequence>
<dbReference type="Gene3D" id="3.90.79.10">
    <property type="entry name" value="Nucleoside Triphosphate Pyrophosphohydrolase"/>
    <property type="match status" value="1"/>
</dbReference>
<keyword evidence="4" id="KW-0460">Magnesium</keyword>
<dbReference type="InterPro" id="IPR000086">
    <property type="entry name" value="NUDIX_hydrolase_dom"/>
</dbReference>
<comment type="cofactor">
    <cofactor evidence="1">
        <name>Mg(2+)</name>
        <dbReference type="ChEBI" id="CHEBI:18420"/>
    </cofactor>
</comment>
<comment type="caution">
    <text evidence="6">The sequence shown here is derived from an EMBL/GenBank/DDBJ whole genome shotgun (WGS) entry which is preliminary data.</text>
</comment>
<dbReference type="GO" id="GO:1901911">
    <property type="term" value="P:adenosine 5'-(hexahydrogen pentaphosphate) catabolic process"/>
    <property type="evidence" value="ECO:0007669"/>
    <property type="project" value="TreeGrafter"/>
</dbReference>
<evidence type="ECO:0000256" key="3">
    <source>
        <dbReference type="ARBA" id="ARBA00022801"/>
    </source>
</evidence>
<dbReference type="GO" id="GO:0046872">
    <property type="term" value="F:metal ion binding"/>
    <property type="evidence" value="ECO:0007669"/>
    <property type="project" value="UniProtKB-KW"/>
</dbReference>
<dbReference type="Proteomes" id="UP000278823">
    <property type="component" value="Unassembled WGS sequence"/>
</dbReference>
<protein>
    <submittedName>
        <fullName evidence="6">NUDIX domain-containing protein</fullName>
    </submittedName>
</protein>
<dbReference type="GO" id="GO:0000298">
    <property type="term" value="F:endopolyphosphatase activity"/>
    <property type="evidence" value="ECO:0007669"/>
    <property type="project" value="TreeGrafter"/>
</dbReference>
<gene>
    <name evidence="6" type="ORF">EFQ99_18320</name>
</gene>
<dbReference type="GO" id="GO:0034431">
    <property type="term" value="F:bis(5'-adenosyl)-hexaphosphatase activity"/>
    <property type="evidence" value="ECO:0007669"/>
    <property type="project" value="TreeGrafter"/>
</dbReference>
<keyword evidence="2" id="KW-0479">Metal-binding</keyword>
<evidence type="ECO:0000256" key="1">
    <source>
        <dbReference type="ARBA" id="ARBA00001946"/>
    </source>
</evidence>
<dbReference type="InterPro" id="IPR015797">
    <property type="entry name" value="NUDIX_hydrolase-like_dom_sf"/>
</dbReference>
<feature type="domain" description="Nudix hydrolase" evidence="5">
    <location>
        <begin position="23"/>
        <end position="151"/>
    </location>
</feature>
<dbReference type="InterPro" id="IPR047198">
    <property type="entry name" value="DDP-like_NUDIX"/>
</dbReference>
<dbReference type="Pfam" id="PF00293">
    <property type="entry name" value="NUDIX"/>
    <property type="match status" value="1"/>
</dbReference>
<reference evidence="7" key="1">
    <citation type="submission" date="2018-11" db="EMBL/GenBank/DDBJ databases">
        <title>Rhizobium chutanense sp. nov., isolated from root nodules of Phaseolus vulgaris in China.</title>
        <authorList>
            <person name="Huo Y."/>
        </authorList>
    </citation>
    <scope>NUCLEOTIDE SEQUENCE [LARGE SCALE GENOMIC DNA]</scope>
    <source>
        <strain evidence="7">CCBAU 65647</strain>
    </source>
</reference>
<proteinExistence type="predicted"/>
<keyword evidence="7" id="KW-1185">Reference proteome</keyword>
<dbReference type="GO" id="GO:0008486">
    <property type="term" value="F:diphosphoinositol-polyphosphate diphosphatase activity"/>
    <property type="evidence" value="ECO:0007669"/>
    <property type="project" value="TreeGrafter"/>
</dbReference>
<dbReference type="EMBL" id="RJTH01000006">
    <property type="protein sequence ID" value="RUM23935.1"/>
    <property type="molecule type" value="Genomic_DNA"/>
</dbReference>
<keyword evidence="3" id="KW-0378">Hydrolase</keyword>
<name>A0A3S0SPY9_9HYPH</name>
<accession>A0A3S0SPY9</accession>
<evidence type="ECO:0000256" key="4">
    <source>
        <dbReference type="ARBA" id="ARBA00022842"/>
    </source>
</evidence>
<evidence type="ECO:0000256" key="2">
    <source>
        <dbReference type="ARBA" id="ARBA00022723"/>
    </source>
</evidence>
<dbReference type="CDD" id="cd04666">
    <property type="entry name" value="NUDIX_DIPP2_like_Nudt4"/>
    <property type="match status" value="1"/>
</dbReference>
<evidence type="ECO:0000259" key="5">
    <source>
        <dbReference type="PROSITE" id="PS51462"/>
    </source>
</evidence>
<dbReference type="GO" id="GO:0005737">
    <property type="term" value="C:cytoplasm"/>
    <property type="evidence" value="ECO:0007669"/>
    <property type="project" value="TreeGrafter"/>
</dbReference>
<dbReference type="GO" id="GO:0034432">
    <property type="term" value="F:bis(5'-adenosyl)-pentaphosphatase activity"/>
    <property type="evidence" value="ECO:0007669"/>
    <property type="project" value="TreeGrafter"/>
</dbReference>
<dbReference type="InterPro" id="IPR020084">
    <property type="entry name" value="NUDIX_hydrolase_CS"/>
</dbReference>
<dbReference type="RefSeq" id="WP_126922406.1">
    <property type="nucleotide sequence ID" value="NZ_ML133691.1"/>
</dbReference>
<dbReference type="GO" id="GO:1901907">
    <property type="term" value="P:diadenosine pentaphosphate catabolic process"/>
    <property type="evidence" value="ECO:0007669"/>
    <property type="project" value="TreeGrafter"/>
</dbReference>
<evidence type="ECO:0000313" key="6">
    <source>
        <dbReference type="EMBL" id="RUM23935.1"/>
    </source>
</evidence>
<dbReference type="PANTHER" id="PTHR12629">
    <property type="entry name" value="DIPHOSPHOINOSITOL POLYPHOSPHATE PHOSPHOHYDROLASE"/>
    <property type="match status" value="1"/>
</dbReference>
<dbReference type="OrthoDB" id="7066910at2"/>
<dbReference type="SUPFAM" id="SSF55811">
    <property type="entry name" value="Nudix"/>
    <property type="match status" value="1"/>
</dbReference>
<evidence type="ECO:0000313" key="7">
    <source>
        <dbReference type="Proteomes" id="UP000278823"/>
    </source>
</evidence>
<dbReference type="GO" id="GO:1901909">
    <property type="term" value="P:diadenosine hexaphosphate catabolic process"/>
    <property type="evidence" value="ECO:0007669"/>
    <property type="project" value="TreeGrafter"/>
</dbReference>
<organism evidence="6 7">
    <name type="scientific">Rhizobium vallis</name>
    <dbReference type="NCBI Taxonomy" id="634290"/>
    <lineage>
        <taxon>Bacteria</taxon>
        <taxon>Pseudomonadati</taxon>
        <taxon>Pseudomonadota</taxon>
        <taxon>Alphaproteobacteria</taxon>
        <taxon>Hyphomicrobiales</taxon>
        <taxon>Rhizobiaceae</taxon>
        <taxon>Rhizobium/Agrobacterium group</taxon>
        <taxon>Rhizobium</taxon>
    </lineage>
</organism>
<dbReference type="PANTHER" id="PTHR12629:SF0">
    <property type="entry name" value="DIPHOSPHOINOSITOL-POLYPHOSPHATE DIPHOSPHATASE"/>
    <property type="match status" value="1"/>
</dbReference>
<dbReference type="GO" id="GO:0071543">
    <property type="term" value="P:diphosphoinositol polyphosphate metabolic process"/>
    <property type="evidence" value="ECO:0007669"/>
    <property type="project" value="TreeGrafter"/>
</dbReference>
<dbReference type="PROSITE" id="PS00893">
    <property type="entry name" value="NUDIX_BOX"/>
    <property type="match status" value="1"/>
</dbReference>